<feature type="non-terminal residue" evidence="1">
    <location>
        <position position="28"/>
    </location>
</feature>
<organism evidence="1 2">
    <name type="scientific">Candidatus Enterococcus wittei</name>
    <dbReference type="NCBI Taxonomy" id="1987383"/>
    <lineage>
        <taxon>Bacteria</taxon>
        <taxon>Bacillati</taxon>
        <taxon>Bacillota</taxon>
        <taxon>Bacilli</taxon>
        <taxon>Lactobacillales</taxon>
        <taxon>Enterococcaceae</taxon>
        <taxon>Enterococcus</taxon>
    </lineage>
</organism>
<evidence type="ECO:0000313" key="2">
    <source>
        <dbReference type="Proteomes" id="UP000194933"/>
    </source>
</evidence>
<sequence>MEFIGILCLILISTTIGSHLSRRFGIPA</sequence>
<dbReference type="AlphaFoldDB" id="A0A2C9XNV9"/>
<dbReference type="Proteomes" id="UP000194933">
    <property type="component" value="Unassembled WGS sequence"/>
</dbReference>
<dbReference type="EMBL" id="NGMO01000001">
    <property type="protein sequence ID" value="OTP11883.1"/>
    <property type="molecule type" value="Genomic_DNA"/>
</dbReference>
<proteinExistence type="predicted"/>
<keyword evidence="2" id="KW-1185">Reference proteome</keyword>
<accession>A0A2C9XNV9</accession>
<evidence type="ECO:0000313" key="1">
    <source>
        <dbReference type="EMBL" id="OTP11883.1"/>
    </source>
</evidence>
<comment type="caution">
    <text evidence="1">The sequence shown here is derived from an EMBL/GenBank/DDBJ whole genome shotgun (WGS) entry which is preliminary data.</text>
</comment>
<name>A0A2C9XNV9_9ENTE</name>
<gene>
    <name evidence="1" type="ORF">A5844_000097</name>
</gene>
<protein>
    <submittedName>
        <fullName evidence="1">Uncharacterized protein</fullName>
    </submittedName>
</protein>
<reference evidence="1 2" key="1">
    <citation type="submission" date="2017-05" db="EMBL/GenBank/DDBJ databases">
        <title>The Genome Sequence of Enterococcus sp. 10A9_DIV0425.</title>
        <authorList>
            <consortium name="The Broad Institute Genomics Platform"/>
            <consortium name="The Broad Institute Genomic Center for Infectious Diseases"/>
            <person name="Earl A."/>
            <person name="Manson A."/>
            <person name="Schwartman J."/>
            <person name="Gilmore M."/>
            <person name="Abouelleil A."/>
            <person name="Cao P."/>
            <person name="Chapman S."/>
            <person name="Cusick C."/>
            <person name="Shea T."/>
            <person name="Young S."/>
            <person name="Neafsey D."/>
            <person name="Nusbaum C."/>
            <person name="Birren B."/>
        </authorList>
    </citation>
    <scope>NUCLEOTIDE SEQUENCE [LARGE SCALE GENOMIC DNA]</scope>
    <source>
        <strain evidence="1 2">10A9_DIV0425</strain>
    </source>
</reference>